<name>A0A077ZYY7_STYLE</name>
<dbReference type="InParanoid" id="A0A077ZYY7"/>
<protein>
    <submittedName>
        <fullName evidence="1">Uncharacterized protein</fullName>
    </submittedName>
</protein>
<dbReference type="Proteomes" id="UP000039865">
    <property type="component" value="Unassembled WGS sequence"/>
</dbReference>
<evidence type="ECO:0000313" key="2">
    <source>
        <dbReference type="Proteomes" id="UP000039865"/>
    </source>
</evidence>
<proteinExistence type="predicted"/>
<evidence type="ECO:0000313" key="1">
    <source>
        <dbReference type="EMBL" id="CDW73748.1"/>
    </source>
</evidence>
<organism evidence="1 2">
    <name type="scientific">Stylonychia lemnae</name>
    <name type="common">Ciliate</name>
    <dbReference type="NCBI Taxonomy" id="5949"/>
    <lineage>
        <taxon>Eukaryota</taxon>
        <taxon>Sar</taxon>
        <taxon>Alveolata</taxon>
        <taxon>Ciliophora</taxon>
        <taxon>Intramacronucleata</taxon>
        <taxon>Spirotrichea</taxon>
        <taxon>Stichotrichia</taxon>
        <taxon>Sporadotrichida</taxon>
        <taxon>Oxytrichidae</taxon>
        <taxon>Stylonychinae</taxon>
        <taxon>Stylonychia</taxon>
    </lineage>
</organism>
<sequence>MQTLIEIPIATDGKSLQILFKPINLRAQNNLQPLYDQSTGKQISQITSQENQSRGDSINSKKLNRNKRFKLHSVQYSPRQLPSIEDSKIFGPVDFDRLIESSGASVLTSPKEGQGFNTLKSLIKTQQGFLPVNERRFATFINRRNSMSNATKMGQSTKVSSNLKASIQMNDSFMSTNPNLLSGSNMNSNYHSHVRQQEVINIPMVHLSTAQSNYQSLNDDQAMNFSKRHGNEVMNVRGQESRLQQRQIINRTQNSSSRRCRYQRNKNLAGPLSPPPESINNRFESFTQTEEDPHQTVISPDIYLAKENVKIEDDPFLMSHQYDATELKRLKDVRFQEYEDAQSIRRSIYTRRLTVDSQMDKYSAFDENGQMVRDVNATKEKRLLLKKSILLPRGEFDKDCRRNQFIQHMPVLEREGLIDNPDQIVQIMRMTAKRSKEQDENEHHLKAKKKTIVSDMNEEEIIQKRIEQRQKFQNANSLTSKANKECCQIPIIDNSFQITTQLSPKYLQTTLIDKIKQRQGTQRISSSWNRRNQIQRPESVDSEKIKSLMNNDKEVNKEHIMKLCRQEVSQLLKTKLKYRDLDVRKRVQEQYFDKLRMIMTIFPQNQKK</sequence>
<dbReference type="AlphaFoldDB" id="A0A077ZYY7"/>
<keyword evidence="2" id="KW-1185">Reference proteome</keyword>
<reference evidence="1 2" key="1">
    <citation type="submission" date="2014-06" db="EMBL/GenBank/DDBJ databases">
        <authorList>
            <person name="Swart Estienne"/>
        </authorList>
    </citation>
    <scope>NUCLEOTIDE SEQUENCE [LARGE SCALE GENOMIC DNA]</scope>
    <source>
        <strain evidence="1 2">130c</strain>
    </source>
</reference>
<dbReference type="EMBL" id="CCKQ01002642">
    <property type="protein sequence ID" value="CDW73748.1"/>
    <property type="molecule type" value="Genomic_DNA"/>
</dbReference>
<accession>A0A077ZYY7</accession>
<gene>
    <name evidence="1" type="primary">Contig12055.g12891</name>
    <name evidence="1" type="ORF">STYLEM_2736</name>
</gene>